<keyword evidence="1" id="KW-0812">Transmembrane</keyword>
<proteinExistence type="predicted"/>
<accession>A0ABM0LZT3</accession>
<evidence type="ECO:0000313" key="3">
    <source>
        <dbReference type="RefSeq" id="XP_006813274.1"/>
    </source>
</evidence>
<keyword evidence="2" id="KW-1185">Reference proteome</keyword>
<dbReference type="RefSeq" id="XP_006813274.1">
    <property type="nucleotide sequence ID" value="XM_006813211.1"/>
</dbReference>
<evidence type="ECO:0000313" key="2">
    <source>
        <dbReference type="Proteomes" id="UP000694865"/>
    </source>
</evidence>
<keyword evidence="1" id="KW-1133">Transmembrane helix</keyword>
<dbReference type="PANTHER" id="PTHR22168:SF8">
    <property type="entry name" value="TRANSMEMBRANE PROTEIN 26"/>
    <property type="match status" value="1"/>
</dbReference>
<feature type="transmembrane region" description="Helical" evidence="1">
    <location>
        <begin position="64"/>
        <end position="83"/>
    </location>
</feature>
<dbReference type="Pfam" id="PF09772">
    <property type="entry name" value="Tmem26"/>
    <property type="match status" value="1"/>
</dbReference>
<evidence type="ECO:0000256" key="1">
    <source>
        <dbReference type="SAM" id="Phobius"/>
    </source>
</evidence>
<sequence>MAIITIVKACIVRLLFAVHGILAIWRVADVKHDPSYWCLLVSLMGLVCETTLTLKLRHGEEWKWFCPSVLFYLGCVLPCMWILELENMEKRLVYRDTHGLANCSEINIFDKYESLVASNGVELPISFRSNDWVLAMQQLLLGLLIVGRWILPKGEITRDQLSQLLLVYIGIAADILEFQ</sequence>
<dbReference type="Proteomes" id="UP000694865">
    <property type="component" value="Unplaced"/>
</dbReference>
<dbReference type="InterPro" id="IPR019169">
    <property type="entry name" value="Transmembrane_26"/>
</dbReference>
<feature type="transmembrane region" description="Helical" evidence="1">
    <location>
        <begin position="12"/>
        <end position="28"/>
    </location>
</feature>
<reference evidence="3" key="1">
    <citation type="submission" date="2025-08" db="UniProtKB">
        <authorList>
            <consortium name="RefSeq"/>
        </authorList>
    </citation>
    <scope>IDENTIFICATION</scope>
    <source>
        <tissue evidence="3">Testes</tissue>
    </source>
</reference>
<dbReference type="PANTHER" id="PTHR22168">
    <property type="entry name" value="TMEM26 PROTEIN"/>
    <property type="match status" value="1"/>
</dbReference>
<gene>
    <name evidence="3" type="primary">LOC102805452</name>
</gene>
<keyword evidence="1" id="KW-0472">Membrane</keyword>
<protein>
    <submittedName>
        <fullName evidence="3">Transmembrane protein 26-like</fullName>
    </submittedName>
</protein>
<organism evidence="2 3">
    <name type="scientific">Saccoglossus kowalevskii</name>
    <name type="common">Acorn worm</name>
    <dbReference type="NCBI Taxonomy" id="10224"/>
    <lineage>
        <taxon>Eukaryota</taxon>
        <taxon>Metazoa</taxon>
        <taxon>Hemichordata</taxon>
        <taxon>Enteropneusta</taxon>
        <taxon>Harrimaniidae</taxon>
        <taxon>Saccoglossus</taxon>
    </lineage>
</organism>
<dbReference type="GeneID" id="102805452"/>
<name>A0ABM0LZT3_SACKO</name>